<dbReference type="Pfam" id="PF00877">
    <property type="entry name" value="NLPC_P60"/>
    <property type="match status" value="1"/>
</dbReference>
<feature type="coiled-coil region" evidence="6">
    <location>
        <begin position="125"/>
        <end position="211"/>
    </location>
</feature>
<dbReference type="EMBL" id="JAEOAH010000046">
    <property type="protein sequence ID" value="MBK3497014.1"/>
    <property type="molecule type" value="Genomic_DNA"/>
</dbReference>
<name>A0ABS1HC70_9BACL</name>
<evidence type="ECO:0000256" key="3">
    <source>
        <dbReference type="ARBA" id="ARBA00022729"/>
    </source>
</evidence>
<dbReference type="InterPro" id="IPR000064">
    <property type="entry name" value="NLP_P60_dom"/>
</dbReference>
<feature type="coiled-coil region" evidence="6">
    <location>
        <begin position="14"/>
        <end position="62"/>
    </location>
</feature>
<evidence type="ECO:0000256" key="1">
    <source>
        <dbReference type="ARBA" id="ARBA00007074"/>
    </source>
</evidence>
<keyword evidence="3" id="KW-0732">Signal</keyword>
<evidence type="ECO:0000259" key="8">
    <source>
        <dbReference type="PROSITE" id="PS51935"/>
    </source>
</evidence>
<evidence type="ECO:0000256" key="7">
    <source>
        <dbReference type="SAM" id="MobiDB-lite"/>
    </source>
</evidence>
<gene>
    <name evidence="9" type="ORF">JFL43_19655</name>
</gene>
<dbReference type="PROSITE" id="PS51935">
    <property type="entry name" value="NLPC_P60"/>
    <property type="match status" value="1"/>
</dbReference>
<keyword evidence="2" id="KW-0645">Protease</keyword>
<dbReference type="InterPro" id="IPR051202">
    <property type="entry name" value="Peptidase_C40"/>
</dbReference>
<dbReference type="PANTHER" id="PTHR47053:SF1">
    <property type="entry name" value="MUREIN DD-ENDOPEPTIDASE MEPH-RELATED"/>
    <property type="match status" value="1"/>
</dbReference>
<dbReference type="Gene3D" id="6.10.250.3150">
    <property type="match status" value="1"/>
</dbReference>
<evidence type="ECO:0000256" key="4">
    <source>
        <dbReference type="ARBA" id="ARBA00022801"/>
    </source>
</evidence>
<reference evidence="9 10" key="1">
    <citation type="submission" date="2020-12" db="EMBL/GenBank/DDBJ databases">
        <title>YIM B01967 draft genome.</title>
        <authorList>
            <person name="Yan X."/>
        </authorList>
    </citation>
    <scope>NUCLEOTIDE SEQUENCE [LARGE SCALE GENOMIC DNA]</scope>
    <source>
        <strain evidence="9 10">YIM B01967</strain>
    </source>
</reference>
<proteinExistence type="inferred from homology"/>
<evidence type="ECO:0000313" key="9">
    <source>
        <dbReference type="EMBL" id="MBK3497014.1"/>
    </source>
</evidence>
<keyword evidence="10" id="KW-1185">Reference proteome</keyword>
<comment type="similarity">
    <text evidence="1">Belongs to the peptidase C40 family.</text>
</comment>
<feature type="region of interest" description="Disordered" evidence="7">
    <location>
        <begin position="214"/>
        <end position="238"/>
    </location>
</feature>
<evidence type="ECO:0000256" key="5">
    <source>
        <dbReference type="ARBA" id="ARBA00022807"/>
    </source>
</evidence>
<dbReference type="SUPFAM" id="SSF54001">
    <property type="entry name" value="Cysteine proteinases"/>
    <property type="match status" value="1"/>
</dbReference>
<evidence type="ECO:0000256" key="6">
    <source>
        <dbReference type="SAM" id="Coils"/>
    </source>
</evidence>
<dbReference type="InterPro" id="IPR057309">
    <property type="entry name" value="PcsB_CC"/>
</dbReference>
<keyword evidence="6" id="KW-0175">Coiled coil</keyword>
<accession>A0ABS1HC70</accession>
<dbReference type="Gene3D" id="3.90.1720.10">
    <property type="entry name" value="endopeptidase domain like (from Nostoc punctiforme)"/>
    <property type="match status" value="1"/>
</dbReference>
<keyword evidence="4" id="KW-0378">Hydrolase</keyword>
<sequence length="362" mass="40132">MYTVQPLQAEAATSKEMTQKKIKIDKKIKKLNKEIKDLKEKLQEKTKEYKVTQKSLKKVNESITETEKRIASRSEIIDDRLKAYQNHDSAVSPYIEAVLGSDSLTDLVSRAVSVKTIIDADQTLLSEQEDDKQKLADQKAELEETKAKLQKQFQQMQEEENALETKKAENKVKSLQLKKQIASKKEEERIAKELKEKEKEAQKLLELQNTQFISNEGNAGNGSNGGSPSDGDQSAPNVSGSQIAIEAIAEASNYLGTSYVWGGSNPSTGFDCSGLTQWAFKKAGYSLPRTAAQQYLATKKIDRSSAKAGDLVFFSYGSGVAHVGIYLGDNKMLDSQNNGVVVETLDWWNQYLVGFGRVSGVN</sequence>
<dbReference type="InterPro" id="IPR038765">
    <property type="entry name" value="Papain-like_cys_pep_sf"/>
</dbReference>
<feature type="domain" description="NlpC/P60" evidence="8">
    <location>
        <begin position="241"/>
        <end position="359"/>
    </location>
</feature>
<evidence type="ECO:0000256" key="2">
    <source>
        <dbReference type="ARBA" id="ARBA00022670"/>
    </source>
</evidence>
<comment type="caution">
    <text evidence="9">The sequence shown here is derived from an EMBL/GenBank/DDBJ whole genome shotgun (WGS) entry which is preliminary data.</text>
</comment>
<evidence type="ECO:0000313" key="10">
    <source>
        <dbReference type="Proteomes" id="UP000618943"/>
    </source>
</evidence>
<dbReference type="Proteomes" id="UP000618943">
    <property type="component" value="Unassembled WGS sequence"/>
</dbReference>
<protein>
    <submittedName>
        <fullName evidence="9">C40 family peptidase</fullName>
    </submittedName>
</protein>
<dbReference type="Pfam" id="PF24568">
    <property type="entry name" value="CC_PcsB"/>
    <property type="match status" value="1"/>
</dbReference>
<organism evidence="9 10">
    <name type="scientific">Viridibacillus soli</name>
    <dbReference type="NCBI Taxonomy" id="2798301"/>
    <lineage>
        <taxon>Bacteria</taxon>
        <taxon>Bacillati</taxon>
        <taxon>Bacillota</taxon>
        <taxon>Bacilli</taxon>
        <taxon>Bacillales</taxon>
        <taxon>Caryophanaceae</taxon>
        <taxon>Viridibacillus</taxon>
    </lineage>
</organism>
<dbReference type="PANTHER" id="PTHR47053">
    <property type="entry name" value="MUREIN DD-ENDOPEPTIDASE MEPH-RELATED"/>
    <property type="match status" value="1"/>
</dbReference>
<keyword evidence="5" id="KW-0788">Thiol protease</keyword>